<evidence type="ECO:0000313" key="3">
    <source>
        <dbReference type="Proteomes" id="UP000469452"/>
    </source>
</evidence>
<protein>
    <submittedName>
        <fullName evidence="2">Uncharacterized protein</fullName>
    </submittedName>
</protein>
<keyword evidence="1" id="KW-1133">Transmembrane helix</keyword>
<evidence type="ECO:0000256" key="1">
    <source>
        <dbReference type="SAM" id="Phobius"/>
    </source>
</evidence>
<keyword evidence="1" id="KW-0812">Transmembrane</keyword>
<organism evidence="2 3">
    <name type="scientific">Aphanomyces astaci</name>
    <name type="common">Crayfish plague agent</name>
    <dbReference type="NCBI Taxonomy" id="112090"/>
    <lineage>
        <taxon>Eukaryota</taxon>
        <taxon>Sar</taxon>
        <taxon>Stramenopiles</taxon>
        <taxon>Oomycota</taxon>
        <taxon>Saprolegniomycetes</taxon>
        <taxon>Saprolegniales</taxon>
        <taxon>Verrucalvaceae</taxon>
        <taxon>Aphanomyces</taxon>
    </lineage>
</organism>
<keyword evidence="1" id="KW-0472">Membrane</keyword>
<proteinExistence type="predicted"/>
<dbReference type="Proteomes" id="UP000469452">
    <property type="component" value="Unassembled WGS sequence"/>
</dbReference>
<comment type="caution">
    <text evidence="2">The sequence shown here is derived from an EMBL/GenBank/DDBJ whole genome shotgun (WGS) entry which is preliminary data.</text>
</comment>
<dbReference type="AlphaFoldDB" id="A0A6A4ZRB5"/>
<feature type="transmembrane region" description="Helical" evidence="1">
    <location>
        <begin position="127"/>
        <end position="148"/>
    </location>
</feature>
<evidence type="ECO:0000313" key="2">
    <source>
        <dbReference type="EMBL" id="KAF0712444.1"/>
    </source>
</evidence>
<gene>
    <name evidence="2" type="ORF">AaE_012020</name>
</gene>
<feature type="transmembrane region" description="Helical" evidence="1">
    <location>
        <begin position="64"/>
        <end position="84"/>
    </location>
</feature>
<dbReference type="EMBL" id="VJMI01017781">
    <property type="protein sequence ID" value="KAF0712444.1"/>
    <property type="molecule type" value="Genomic_DNA"/>
</dbReference>
<feature type="transmembrane region" description="Helical" evidence="1">
    <location>
        <begin position="12"/>
        <end position="32"/>
    </location>
</feature>
<feature type="transmembrane region" description="Helical" evidence="1">
    <location>
        <begin position="38"/>
        <end position="57"/>
    </location>
</feature>
<name>A0A6A4ZRB5_APHAT</name>
<reference evidence="2 3" key="1">
    <citation type="submission" date="2019-06" db="EMBL/GenBank/DDBJ databases">
        <title>Genomics analysis of Aphanomyces spp. identifies a new class of oomycete effector associated with host adaptation.</title>
        <authorList>
            <person name="Gaulin E."/>
        </authorList>
    </citation>
    <scope>NUCLEOTIDE SEQUENCE [LARGE SCALE GENOMIC DNA]</scope>
    <source>
        <strain evidence="2 3">E</strain>
    </source>
</reference>
<accession>A0A6A4ZRB5</accession>
<sequence>MMASDDDGMNNWWLCMGISLLVYVDVQVNAVLRPYPALFIVTPTTCIVLMVMGHLLARFPRRRACFAMSVMCMMAVVLVVHTVVHASFRYSLMQSCCNRRWSTTPKQQPHQATFNPMSCAMTMLDCSYSILAGVLHLGSLFLCLHGMVRASVFHVEMSIDHFHLQAAFDTYMDRLCYVHYVCVIVPHRSTTLDEATL</sequence>
<dbReference type="VEuPathDB" id="FungiDB:H257_18308"/>